<comment type="caution">
    <text evidence="2">The sequence shown here is derived from an EMBL/GenBank/DDBJ whole genome shotgun (WGS) entry which is preliminary data.</text>
</comment>
<proteinExistence type="predicted"/>
<evidence type="ECO:0000313" key="2">
    <source>
        <dbReference type="EMBL" id="TWT72634.1"/>
    </source>
</evidence>
<dbReference type="AlphaFoldDB" id="A0A5C5YC06"/>
<evidence type="ECO:0000256" key="1">
    <source>
        <dbReference type="SAM" id="Phobius"/>
    </source>
</evidence>
<name>A0A5C5YC06_9PLAN</name>
<accession>A0A5C5YC06</accession>
<evidence type="ECO:0000313" key="3">
    <source>
        <dbReference type="Proteomes" id="UP000317238"/>
    </source>
</evidence>
<protein>
    <submittedName>
        <fullName evidence="2">Uncharacterized protein</fullName>
    </submittedName>
</protein>
<dbReference type="PROSITE" id="PS51257">
    <property type="entry name" value="PROKAR_LIPOPROTEIN"/>
    <property type="match status" value="1"/>
</dbReference>
<feature type="transmembrane region" description="Helical" evidence="1">
    <location>
        <begin position="7"/>
        <end position="33"/>
    </location>
</feature>
<keyword evidence="3" id="KW-1185">Reference proteome</keyword>
<dbReference type="Proteomes" id="UP000317238">
    <property type="component" value="Unassembled WGS sequence"/>
</dbReference>
<organism evidence="2 3">
    <name type="scientific">Crateriforma conspicua</name>
    <dbReference type="NCBI Taxonomy" id="2527996"/>
    <lineage>
        <taxon>Bacteria</taxon>
        <taxon>Pseudomonadati</taxon>
        <taxon>Planctomycetota</taxon>
        <taxon>Planctomycetia</taxon>
        <taxon>Planctomycetales</taxon>
        <taxon>Planctomycetaceae</taxon>
        <taxon>Crateriforma</taxon>
    </lineage>
</organism>
<dbReference type="EMBL" id="SJPL01000001">
    <property type="protein sequence ID" value="TWT72634.1"/>
    <property type="molecule type" value="Genomic_DNA"/>
</dbReference>
<keyword evidence="1" id="KW-0472">Membrane</keyword>
<dbReference type="RefSeq" id="WP_146440415.1">
    <property type="nucleotide sequence ID" value="NZ_SJPL01000001.1"/>
</dbReference>
<keyword evidence="1" id="KW-0812">Transmembrane</keyword>
<sequence length="206" mass="22360">MDERTSAAVSAIAAVIAIVISVPSLIVGCIAISQSQSANNLASDANRIASNAATSSRQQHDAGIAFQERLRILEEYAKEPRILTLRSIHRKASVLVATIQNEGGRPAAMFDIRFTPVGEPLYGAMPNASIPVDNASKSLQVDLREYDLKRPFTFTRPPILEPGGIINIEIAYPPRILHGEFSITYSKGQVVNLGYFDQRPSAPSPF</sequence>
<keyword evidence="1" id="KW-1133">Transmembrane helix</keyword>
<reference evidence="2 3" key="1">
    <citation type="submission" date="2019-02" db="EMBL/GenBank/DDBJ databases">
        <title>Deep-cultivation of Planctomycetes and their phenomic and genomic characterization uncovers novel biology.</title>
        <authorList>
            <person name="Wiegand S."/>
            <person name="Jogler M."/>
            <person name="Boedeker C."/>
            <person name="Pinto D."/>
            <person name="Vollmers J."/>
            <person name="Rivas-Marin E."/>
            <person name="Kohn T."/>
            <person name="Peeters S.H."/>
            <person name="Heuer A."/>
            <person name="Rast P."/>
            <person name="Oberbeckmann S."/>
            <person name="Bunk B."/>
            <person name="Jeske O."/>
            <person name="Meyerdierks A."/>
            <person name="Storesund J.E."/>
            <person name="Kallscheuer N."/>
            <person name="Luecker S."/>
            <person name="Lage O.M."/>
            <person name="Pohl T."/>
            <person name="Merkel B.J."/>
            <person name="Hornburger P."/>
            <person name="Mueller R.-W."/>
            <person name="Bruemmer F."/>
            <person name="Labrenz M."/>
            <person name="Spormann A.M."/>
            <person name="Op Den Camp H."/>
            <person name="Overmann J."/>
            <person name="Amann R."/>
            <person name="Jetten M.S.M."/>
            <person name="Mascher T."/>
            <person name="Medema M.H."/>
            <person name="Devos D.P."/>
            <person name="Kaster A.-K."/>
            <person name="Ovreas L."/>
            <person name="Rohde M."/>
            <person name="Galperin M.Y."/>
            <person name="Jogler C."/>
        </authorList>
    </citation>
    <scope>NUCLEOTIDE SEQUENCE [LARGE SCALE GENOMIC DNA]</scope>
    <source>
        <strain evidence="2 3">Pan14r</strain>
    </source>
</reference>
<gene>
    <name evidence="2" type="ORF">Pan14r_49540</name>
</gene>